<reference evidence="2" key="1">
    <citation type="submission" date="2018-04" db="EMBL/GenBank/DDBJ databases">
        <title>WGS assembly of Panicum hallii.</title>
        <authorList>
            <person name="Lovell J."/>
            <person name="Jenkins J."/>
            <person name="Lowry D."/>
            <person name="Mamidi S."/>
            <person name="Sreedasyam A."/>
            <person name="Weng X."/>
            <person name="Barry K."/>
            <person name="Bonette J."/>
            <person name="Campitelli B."/>
            <person name="Daum C."/>
            <person name="Gordon S."/>
            <person name="Gould B."/>
            <person name="Lipzen A."/>
            <person name="Macqueen A."/>
            <person name="Palacio-Mejia J."/>
            <person name="Plott C."/>
            <person name="Shakirov E."/>
            <person name="Shu S."/>
            <person name="Yoshinaga Y."/>
            <person name="Zane M."/>
            <person name="Rokhsar D."/>
            <person name="Grimwood J."/>
            <person name="Schmutz J."/>
            <person name="Juenger T."/>
        </authorList>
    </citation>
    <scope>NUCLEOTIDE SEQUENCE [LARGE SCALE GENOMIC DNA]</scope>
    <source>
        <strain evidence="2">FIL2</strain>
    </source>
</reference>
<gene>
    <name evidence="2" type="ORF">PAHAL_5G267800</name>
</gene>
<dbReference type="Gramene" id="PVH38475">
    <property type="protein sequence ID" value="PVH38475"/>
    <property type="gene ID" value="PAHAL_5G267800"/>
</dbReference>
<protein>
    <submittedName>
        <fullName evidence="2">Uncharacterized protein</fullName>
    </submittedName>
</protein>
<organism evidence="2">
    <name type="scientific">Panicum hallii</name>
    <dbReference type="NCBI Taxonomy" id="206008"/>
    <lineage>
        <taxon>Eukaryota</taxon>
        <taxon>Viridiplantae</taxon>
        <taxon>Streptophyta</taxon>
        <taxon>Embryophyta</taxon>
        <taxon>Tracheophyta</taxon>
        <taxon>Spermatophyta</taxon>
        <taxon>Magnoliopsida</taxon>
        <taxon>Liliopsida</taxon>
        <taxon>Poales</taxon>
        <taxon>Poaceae</taxon>
        <taxon>PACMAD clade</taxon>
        <taxon>Panicoideae</taxon>
        <taxon>Panicodae</taxon>
        <taxon>Paniceae</taxon>
        <taxon>Panicinae</taxon>
        <taxon>Panicum</taxon>
        <taxon>Panicum sect. Panicum</taxon>
    </lineage>
</organism>
<evidence type="ECO:0000313" key="2">
    <source>
        <dbReference type="EMBL" id="PVH38475.1"/>
    </source>
</evidence>
<feature type="region of interest" description="Disordered" evidence="1">
    <location>
        <begin position="51"/>
        <end position="72"/>
    </location>
</feature>
<proteinExistence type="predicted"/>
<name>A0A2T8ILC0_9POAL</name>
<dbReference type="Proteomes" id="UP000243499">
    <property type="component" value="Chromosome 5"/>
</dbReference>
<feature type="region of interest" description="Disordered" evidence="1">
    <location>
        <begin position="1"/>
        <end position="35"/>
    </location>
</feature>
<sequence length="72" mass="7841">MCASAGAGTGTRPRLGWHCRGRTARRGRSSAAMAPAAWPDRVTEMQHRLGWSRAAGPNRRSSRVPGRMRPEA</sequence>
<dbReference type="AlphaFoldDB" id="A0A2T8ILC0"/>
<evidence type="ECO:0000256" key="1">
    <source>
        <dbReference type="SAM" id="MobiDB-lite"/>
    </source>
</evidence>
<accession>A0A2T8ILC0</accession>
<dbReference type="EMBL" id="CM008050">
    <property type="protein sequence ID" value="PVH38475.1"/>
    <property type="molecule type" value="Genomic_DNA"/>
</dbReference>
<feature type="compositionally biased region" description="Basic residues" evidence="1">
    <location>
        <begin position="15"/>
        <end position="28"/>
    </location>
</feature>